<evidence type="ECO:0000313" key="1">
    <source>
        <dbReference type="EMBL" id="SHL27233.1"/>
    </source>
</evidence>
<keyword evidence="2" id="KW-1185">Reference proteome</keyword>
<sequence length="84" mass="9283">MTATITEAFCEAVKREEILLLSNDAQQLDAVFVPGQPVPPFTAYVWNASADEWFVRFGTALDEPTMGELVALQTVPPSDWEPNV</sequence>
<accession>A0A1M6ZA06</accession>
<dbReference type="STRING" id="1121959.SAMN02746009_02468"/>
<protein>
    <submittedName>
        <fullName evidence="1">Uncharacterized protein</fullName>
    </submittedName>
</protein>
<evidence type="ECO:0000313" key="2">
    <source>
        <dbReference type="Proteomes" id="UP000183947"/>
    </source>
</evidence>
<proteinExistence type="predicted"/>
<dbReference type="AlphaFoldDB" id="A0A1M6ZA06"/>
<name>A0A1M6ZA06_9BACT</name>
<reference evidence="2" key="1">
    <citation type="submission" date="2016-11" db="EMBL/GenBank/DDBJ databases">
        <authorList>
            <person name="Varghese N."/>
            <person name="Submissions S."/>
        </authorList>
    </citation>
    <scope>NUCLEOTIDE SEQUENCE [LARGE SCALE GENOMIC DNA]</scope>
    <source>
        <strain evidence="2">DSM 18569</strain>
    </source>
</reference>
<gene>
    <name evidence="1" type="ORF">SAMN02746009_02468</name>
</gene>
<dbReference type="EMBL" id="FRAS01000012">
    <property type="protein sequence ID" value="SHL27233.1"/>
    <property type="molecule type" value="Genomic_DNA"/>
</dbReference>
<dbReference type="Proteomes" id="UP000183947">
    <property type="component" value="Unassembled WGS sequence"/>
</dbReference>
<organism evidence="1 2">
    <name type="scientific">Hymenobacter psychrotolerans DSM 18569</name>
    <dbReference type="NCBI Taxonomy" id="1121959"/>
    <lineage>
        <taxon>Bacteria</taxon>
        <taxon>Pseudomonadati</taxon>
        <taxon>Bacteroidota</taxon>
        <taxon>Cytophagia</taxon>
        <taxon>Cytophagales</taxon>
        <taxon>Hymenobacteraceae</taxon>
        <taxon>Hymenobacter</taxon>
    </lineage>
</organism>
<dbReference type="RefSeq" id="WP_073285295.1">
    <property type="nucleotide sequence ID" value="NZ_FRAS01000012.1"/>
</dbReference>
<dbReference type="OrthoDB" id="9849357at2"/>